<evidence type="ECO:0000313" key="3">
    <source>
        <dbReference type="Proteomes" id="UP001500604"/>
    </source>
</evidence>
<dbReference type="EMBL" id="BAABFL010000132">
    <property type="protein sequence ID" value="GAA4649385.1"/>
    <property type="molecule type" value="Genomic_DNA"/>
</dbReference>
<proteinExistence type="predicted"/>
<reference evidence="3" key="1">
    <citation type="journal article" date="2019" name="Int. J. Syst. Evol. Microbiol.">
        <title>The Global Catalogue of Microorganisms (GCM) 10K type strain sequencing project: providing services to taxonomists for standard genome sequencing and annotation.</title>
        <authorList>
            <consortium name="The Broad Institute Genomics Platform"/>
            <consortium name="The Broad Institute Genome Sequencing Center for Infectious Disease"/>
            <person name="Wu L."/>
            <person name="Ma J."/>
        </authorList>
    </citation>
    <scope>NUCLEOTIDE SEQUENCE [LARGE SCALE GENOMIC DNA]</scope>
    <source>
        <strain evidence="3">JCM 17805</strain>
    </source>
</reference>
<accession>A0ABP8V2T4</accession>
<evidence type="ECO:0000313" key="2">
    <source>
        <dbReference type="EMBL" id="GAA4649385.1"/>
    </source>
</evidence>
<dbReference type="InterPro" id="IPR022087">
    <property type="entry name" value="DA1-like_dom"/>
</dbReference>
<dbReference type="Pfam" id="PF12315">
    <property type="entry name" value="DA1-like"/>
    <property type="match status" value="1"/>
</dbReference>
<gene>
    <name evidence="2" type="ORF">GCM10023116_16590</name>
</gene>
<protein>
    <recommendedName>
        <fullName evidence="1">Protein DA1-like domain-containing protein</fullName>
    </recommendedName>
</protein>
<organism evidence="2 3">
    <name type="scientific">Kistimonas scapharcae</name>
    <dbReference type="NCBI Taxonomy" id="1036133"/>
    <lineage>
        <taxon>Bacteria</taxon>
        <taxon>Pseudomonadati</taxon>
        <taxon>Pseudomonadota</taxon>
        <taxon>Gammaproteobacteria</taxon>
        <taxon>Oceanospirillales</taxon>
        <taxon>Endozoicomonadaceae</taxon>
        <taxon>Kistimonas</taxon>
    </lineage>
</organism>
<keyword evidence="3" id="KW-1185">Reference proteome</keyword>
<dbReference type="Proteomes" id="UP001500604">
    <property type="component" value="Unassembled WGS sequence"/>
</dbReference>
<sequence length="150" mass="17411">MDITQIDIPIRFTDYQELNTKDQLSGGHTIGTTILNKEEAKRGIVEMLIQKNLPRIILCTIVIHELVHVWIFHHHLELPAMEEEGLCKFMEYLWLEKQATPLANVHMKLKHQNQCPVYGDGFRNTHSLYIELGSNIETLIARLKSKRSPK</sequence>
<feature type="domain" description="Protein DA1-like" evidence="1">
    <location>
        <begin position="39"/>
        <end position="104"/>
    </location>
</feature>
<name>A0ABP8V2T4_9GAMM</name>
<comment type="caution">
    <text evidence="2">The sequence shown here is derived from an EMBL/GenBank/DDBJ whole genome shotgun (WGS) entry which is preliminary data.</text>
</comment>
<evidence type="ECO:0000259" key="1">
    <source>
        <dbReference type="Pfam" id="PF12315"/>
    </source>
</evidence>